<evidence type="ECO:0000313" key="2">
    <source>
        <dbReference type="EMBL" id="AHW58639.1"/>
    </source>
</evidence>
<feature type="domain" description="Nudix hydrolase" evidence="1">
    <location>
        <begin position="15"/>
        <end position="162"/>
    </location>
</feature>
<keyword evidence="3" id="KW-1185">Reference proteome</keyword>
<accession>A0ABM5Q4E4</accession>
<dbReference type="InterPro" id="IPR036390">
    <property type="entry name" value="WH_DNA-bd_sf"/>
</dbReference>
<dbReference type="InterPro" id="IPR054105">
    <property type="entry name" value="WHD_NrtR"/>
</dbReference>
<organism evidence="2 3">
    <name type="scientific">Draconibacterium orientale</name>
    <dbReference type="NCBI Taxonomy" id="1168034"/>
    <lineage>
        <taxon>Bacteria</taxon>
        <taxon>Pseudomonadati</taxon>
        <taxon>Bacteroidota</taxon>
        <taxon>Bacteroidia</taxon>
        <taxon>Marinilabiliales</taxon>
        <taxon>Prolixibacteraceae</taxon>
        <taxon>Draconibacterium</taxon>
    </lineage>
</organism>
<dbReference type="CDD" id="cd18873">
    <property type="entry name" value="NUDIX_NadM_like"/>
    <property type="match status" value="1"/>
</dbReference>
<dbReference type="InterPro" id="IPR000086">
    <property type="entry name" value="NUDIX_hydrolase_dom"/>
</dbReference>
<evidence type="ECO:0000259" key="1">
    <source>
        <dbReference type="PROSITE" id="PS51462"/>
    </source>
</evidence>
<gene>
    <name evidence="2" type="ORF">FH5T_01050</name>
</gene>
<reference evidence="2 3" key="1">
    <citation type="submission" date="2014-03" db="EMBL/GenBank/DDBJ databases">
        <title>Complete genome sequence of a deeply braunched marine Bacteroidia bacterium Draconibacterium orientale type strain FH5T.</title>
        <authorList>
            <person name="Li X."/>
            <person name="Wang X."/>
            <person name="Xie Z."/>
            <person name="Du Z."/>
            <person name="Chen G."/>
        </authorList>
    </citation>
    <scope>NUCLEOTIDE SEQUENCE [LARGE SCALE GENOMIC DNA]</scope>
    <source>
        <strain evidence="2 3">FH5</strain>
    </source>
</reference>
<dbReference type="PROSITE" id="PS51462">
    <property type="entry name" value="NUDIX"/>
    <property type="match status" value="1"/>
</dbReference>
<dbReference type="SUPFAM" id="SSF46785">
    <property type="entry name" value="Winged helix' DNA-binding domain"/>
    <property type="match status" value="1"/>
</dbReference>
<dbReference type="SUPFAM" id="SSF55811">
    <property type="entry name" value="Nudix"/>
    <property type="match status" value="1"/>
</dbReference>
<dbReference type="InterPro" id="IPR015797">
    <property type="entry name" value="NUDIX_hydrolase-like_dom_sf"/>
</dbReference>
<dbReference type="PANTHER" id="PTHR43736">
    <property type="entry name" value="ADP-RIBOSE PYROPHOSPHATASE"/>
    <property type="match status" value="1"/>
</dbReference>
<dbReference type="Pfam" id="PF00293">
    <property type="entry name" value="NUDIX"/>
    <property type="match status" value="1"/>
</dbReference>
<dbReference type="Gene3D" id="1.10.10.10">
    <property type="entry name" value="Winged helix-like DNA-binding domain superfamily/Winged helix DNA-binding domain"/>
    <property type="match status" value="1"/>
</dbReference>
<name>A0ABM5Q4E4_9BACT</name>
<protein>
    <submittedName>
        <fullName evidence="2">NUDIX hydrolase</fullName>
    </submittedName>
</protein>
<dbReference type="Pfam" id="PF21906">
    <property type="entry name" value="WHD_NrtR"/>
    <property type="match status" value="1"/>
</dbReference>
<dbReference type="Gene3D" id="3.90.79.10">
    <property type="entry name" value="Nucleoside Triphosphate Pyrophosphohydrolase"/>
    <property type="match status" value="1"/>
</dbReference>
<dbReference type="Proteomes" id="UP000023772">
    <property type="component" value="Chromosome"/>
</dbReference>
<keyword evidence="2" id="KW-0378">Hydrolase</keyword>
<dbReference type="InterPro" id="IPR036388">
    <property type="entry name" value="WH-like_DNA-bd_sf"/>
</dbReference>
<proteinExistence type="predicted"/>
<dbReference type="RefSeq" id="WP_038554442.1">
    <property type="nucleotide sequence ID" value="NZ_CAXXJF010000002.1"/>
</dbReference>
<dbReference type="PANTHER" id="PTHR43736:SF4">
    <property type="entry name" value="SLR1690 PROTEIN"/>
    <property type="match status" value="1"/>
</dbReference>
<evidence type="ECO:0000313" key="3">
    <source>
        <dbReference type="Proteomes" id="UP000023772"/>
    </source>
</evidence>
<dbReference type="GO" id="GO:0016787">
    <property type="term" value="F:hydrolase activity"/>
    <property type="evidence" value="ECO:0007669"/>
    <property type="project" value="UniProtKB-KW"/>
</dbReference>
<sequence>MANKHQLNVSEVLDHISLDCVIFGFHDNELKVLMLRLKHTDAYGLPGGFLKHEETLEQAAERTLKERTGLDNIFLKQFNVFSDPYRDKPKKDDPEFLKNKPPEIVAFFKKRFISVGFYALVEFSKVNPQPDALSESCEWISPFADVEMFIDHKDIIDKALTTLRIQLNQQPIGLKLLPRKFTMPQLQKLYETILGRELDRRNFQRKILSYKILNKLNERKTGGAHKAPFLYEFNRESYKKALEDGLSGIW</sequence>
<dbReference type="EMBL" id="CP007451">
    <property type="protein sequence ID" value="AHW58639.1"/>
    <property type="molecule type" value="Genomic_DNA"/>
</dbReference>